<evidence type="ECO:0000256" key="2">
    <source>
        <dbReference type="ARBA" id="ARBA00007758"/>
    </source>
</evidence>
<protein>
    <submittedName>
        <fullName evidence="8">DsbE family thiol:disulfide interchange protein</fullName>
    </submittedName>
</protein>
<feature type="transmembrane region" description="Helical" evidence="6">
    <location>
        <begin position="7"/>
        <end position="27"/>
    </location>
</feature>
<name>A0ABD4X6W0_9RHOB</name>
<organism evidence="8 9">
    <name type="scientific">Phaeobacter gallaeciensis</name>
    <dbReference type="NCBI Taxonomy" id="60890"/>
    <lineage>
        <taxon>Bacteria</taxon>
        <taxon>Pseudomonadati</taxon>
        <taxon>Pseudomonadota</taxon>
        <taxon>Alphaproteobacteria</taxon>
        <taxon>Rhodobacterales</taxon>
        <taxon>Roseobacteraceae</taxon>
        <taxon>Phaeobacter</taxon>
    </lineage>
</organism>
<dbReference type="PROSITE" id="PS51352">
    <property type="entry name" value="THIOREDOXIN_2"/>
    <property type="match status" value="1"/>
</dbReference>
<dbReference type="SUPFAM" id="SSF52833">
    <property type="entry name" value="Thioredoxin-like"/>
    <property type="match status" value="1"/>
</dbReference>
<keyword evidence="4" id="KW-1015">Disulfide bond</keyword>
<dbReference type="GO" id="GO:0030313">
    <property type="term" value="C:cell envelope"/>
    <property type="evidence" value="ECO:0007669"/>
    <property type="project" value="UniProtKB-SubCell"/>
</dbReference>
<keyword evidence="5" id="KW-0676">Redox-active center</keyword>
<comment type="similarity">
    <text evidence="2">Belongs to the thioredoxin family. DsbE subfamily.</text>
</comment>
<accession>A0ABD4X6W0</accession>
<dbReference type="InterPro" id="IPR013766">
    <property type="entry name" value="Thioredoxin_domain"/>
</dbReference>
<dbReference type="AlphaFoldDB" id="A0ABD4X6W0"/>
<evidence type="ECO:0000256" key="4">
    <source>
        <dbReference type="ARBA" id="ARBA00023157"/>
    </source>
</evidence>
<dbReference type="PANTHER" id="PTHR42852">
    <property type="entry name" value="THIOL:DISULFIDE INTERCHANGE PROTEIN DSBE"/>
    <property type="match status" value="1"/>
</dbReference>
<comment type="subcellular location">
    <subcellularLocation>
        <location evidence="1">Cell envelope</location>
    </subcellularLocation>
</comment>
<dbReference type="RefSeq" id="WP_274839117.1">
    <property type="nucleotide sequence ID" value="NZ_JARCJF010000001.1"/>
</dbReference>
<keyword evidence="6" id="KW-0472">Membrane</keyword>
<dbReference type="InterPro" id="IPR013740">
    <property type="entry name" value="Redoxin"/>
</dbReference>
<dbReference type="Proteomes" id="UP001218364">
    <property type="component" value="Unassembled WGS sequence"/>
</dbReference>
<gene>
    <name evidence="8" type="ORF">PXK24_04300</name>
</gene>
<dbReference type="PANTHER" id="PTHR42852:SF6">
    <property type="entry name" value="THIOL:DISULFIDE INTERCHANGE PROTEIN DSBE"/>
    <property type="match status" value="1"/>
</dbReference>
<dbReference type="Gene3D" id="3.40.30.10">
    <property type="entry name" value="Glutaredoxin"/>
    <property type="match status" value="1"/>
</dbReference>
<evidence type="ECO:0000256" key="1">
    <source>
        <dbReference type="ARBA" id="ARBA00004196"/>
    </source>
</evidence>
<keyword evidence="3" id="KW-0201">Cytochrome c-type biogenesis</keyword>
<dbReference type="CDD" id="cd03010">
    <property type="entry name" value="TlpA_like_DsbE"/>
    <property type="match status" value="1"/>
</dbReference>
<dbReference type="NCBIfam" id="TIGR00385">
    <property type="entry name" value="dsbE"/>
    <property type="match status" value="1"/>
</dbReference>
<dbReference type="EMBL" id="JARCJK010000001">
    <property type="protein sequence ID" value="MDE4164900.1"/>
    <property type="molecule type" value="Genomic_DNA"/>
</dbReference>
<reference evidence="8 9" key="1">
    <citation type="submission" date="2023-02" db="EMBL/GenBank/DDBJ databases">
        <title>Population genomics of bacteria associated with diatom.</title>
        <authorList>
            <person name="Xie J."/>
            <person name="Wang H."/>
        </authorList>
    </citation>
    <scope>NUCLEOTIDE SEQUENCE [LARGE SCALE GENOMIC DNA]</scope>
    <source>
        <strain evidence="8 9">PT47_8</strain>
    </source>
</reference>
<dbReference type="Pfam" id="PF08534">
    <property type="entry name" value="Redoxin"/>
    <property type="match status" value="1"/>
</dbReference>
<evidence type="ECO:0000313" key="8">
    <source>
        <dbReference type="EMBL" id="MDE4164900.1"/>
    </source>
</evidence>
<dbReference type="GO" id="GO:0017004">
    <property type="term" value="P:cytochrome complex assembly"/>
    <property type="evidence" value="ECO:0007669"/>
    <property type="project" value="UniProtKB-KW"/>
</dbReference>
<keyword evidence="6" id="KW-1133">Transmembrane helix</keyword>
<evidence type="ECO:0000256" key="5">
    <source>
        <dbReference type="ARBA" id="ARBA00023284"/>
    </source>
</evidence>
<dbReference type="InterPro" id="IPR050553">
    <property type="entry name" value="Thioredoxin_ResA/DsbE_sf"/>
</dbReference>
<proteinExistence type="inferred from homology"/>
<comment type="caution">
    <text evidence="8">The sequence shown here is derived from an EMBL/GenBank/DDBJ whole genome shotgun (WGS) entry which is preliminary data.</text>
</comment>
<feature type="domain" description="Thioredoxin" evidence="7">
    <location>
        <begin position="37"/>
        <end position="178"/>
    </location>
</feature>
<evidence type="ECO:0000259" key="7">
    <source>
        <dbReference type="PROSITE" id="PS51352"/>
    </source>
</evidence>
<dbReference type="InterPro" id="IPR036249">
    <property type="entry name" value="Thioredoxin-like_sf"/>
</dbReference>
<evidence type="ECO:0000256" key="3">
    <source>
        <dbReference type="ARBA" id="ARBA00022748"/>
    </source>
</evidence>
<dbReference type="InterPro" id="IPR017937">
    <property type="entry name" value="Thioredoxin_CS"/>
</dbReference>
<evidence type="ECO:0000313" key="9">
    <source>
        <dbReference type="Proteomes" id="UP001218364"/>
    </source>
</evidence>
<dbReference type="InterPro" id="IPR004799">
    <property type="entry name" value="Periplasmic_diS_OxRdtase_DsbE"/>
</dbReference>
<keyword evidence="6" id="KW-0812">Transmembrane</keyword>
<sequence>MAKISPLMAVPVVVFAGFVGLALVGMFREDPESLPSAREGQTAPPVVLDQFTGKPSFDDATLRDGTVKLVNYWASWCAPCRAEHPTLEALSAEGVPIYGVNYKDQQDNAEAFLNELGDPYTAIGRDEKGRMAIDWGLYGVPETYVIDGEGKIVLRFAGPLTSSVVEKTLRPAMEKAAGQ</sequence>
<dbReference type="PROSITE" id="PS00194">
    <property type="entry name" value="THIOREDOXIN_1"/>
    <property type="match status" value="1"/>
</dbReference>
<evidence type="ECO:0000256" key="6">
    <source>
        <dbReference type="SAM" id="Phobius"/>
    </source>
</evidence>
<dbReference type="GO" id="GO:0015036">
    <property type="term" value="F:disulfide oxidoreductase activity"/>
    <property type="evidence" value="ECO:0007669"/>
    <property type="project" value="UniProtKB-ARBA"/>
</dbReference>